<dbReference type="OrthoDB" id="8954335at2759"/>
<keyword evidence="2" id="KW-0813">Transport</keyword>
<protein>
    <submittedName>
        <fullName evidence="21">Translocase of chloroplast 120, chloroplastic</fullName>
    </submittedName>
</protein>
<keyword evidence="14" id="KW-0472">Membrane</keyword>
<feature type="compositionally biased region" description="Basic and acidic residues" evidence="18">
    <location>
        <begin position="76"/>
        <end position="85"/>
    </location>
</feature>
<evidence type="ECO:0000256" key="3">
    <source>
        <dbReference type="ARBA" id="ARBA00022528"/>
    </source>
</evidence>
<accession>A0A6I9R481</accession>
<dbReference type="FunCoup" id="A0A6I9R481">
    <property type="interactions" value="2059"/>
</dbReference>
<evidence type="ECO:0000256" key="12">
    <source>
        <dbReference type="ARBA" id="ARBA00022989"/>
    </source>
</evidence>
<keyword evidence="11" id="KW-0653">Protein transport</keyword>
<dbReference type="GeneID" id="105044086"/>
<feature type="region of interest" description="Disordered" evidence="18">
    <location>
        <begin position="276"/>
        <end position="295"/>
    </location>
</feature>
<dbReference type="Proteomes" id="UP000504607">
    <property type="component" value="Chromosome 4"/>
</dbReference>
<dbReference type="PROSITE" id="PS51720">
    <property type="entry name" value="G_AIG1"/>
    <property type="match status" value="1"/>
</dbReference>
<dbReference type="GO" id="GO:0046872">
    <property type="term" value="F:metal ion binding"/>
    <property type="evidence" value="ECO:0007669"/>
    <property type="project" value="UniProtKB-KW"/>
</dbReference>
<dbReference type="GO" id="GO:0015031">
    <property type="term" value="P:protein transport"/>
    <property type="evidence" value="ECO:0007669"/>
    <property type="project" value="UniProtKB-KW"/>
</dbReference>
<dbReference type="AlphaFoldDB" id="A0A6I9R481"/>
<feature type="region of interest" description="Disordered" evidence="18">
    <location>
        <begin position="324"/>
        <end position="514"/>
    </location>
</feature>
<feature type="region of interest" description="Disordered" evidence="18">
    <location>
        <begin position="1"/>
        <end position="104"/>
    </location>
</feature>
<evidence type="ECO:0000256" key="6">
    <source>
        <dbReference type="ARBA" id="ARBA00022723"/>
    </source>
</evidence>
<dbReference type="KEGG" id="egu:105044086"/>
<evidence type="ECO:0000256" key="15">
    <source>
        <dbReference type="ARBA" id="ARBA00023766"/>
    </source>
</evidence>
<evidence type="ECO:0000313" key="21">
    <source>
        <dbReference type="RefSeq" id="XP_010920185.1"/>
    </source>
</evidence>
<feature type="region of interest" description="Disordered" evidence="18">
    <location>
        <begin position="929"/>
        <end position="959"/>
    </location>
</feature>
<name>A0A6I9R481_ELAGV</name>
<evidence type="ECO:0000256" key="18">
    <source>
        <dbReference type="SAM" id="MobiDB-lite"/>
    </source>
</evidence>
<comment type="similarity">
    <text evidence="16">Belongs to the TRAFAC class TrmE-Era-EngA-EngB-Septin-like GTPase superfamily. AIG1/Toc34/Toc159-like paraseptin GTPase family. TOC159 subfamily.</text>
</comment>
<feature type="compositionally biased region" description="Acidic residues" evidence="18">
    <location>
        <begin position="503"/>
        <end position="513"/>
    </location>
</feature>
<keyword evidence="3" id="KW-0150">Chloroplast</keyword>
<reference evidence="21" key="1">
    <citation type="submission" date="2025-08" db="UniProtKB">
        <authorList>
            <consortium name="RefSeq"/>
        </authorList>
    </citation>
    <scope>IDENTIFICATION</scope>
</reference>
<dbReference type="CDD" id="cd01853">
    <property type="entry name" value="Toc34_like"/>
    <property type="match status" value="1"/>
</dbReference>
<evidence type="ECO:0000256" key="7">
    <source>
        <dbReference type="ARBA" id="ARBA00022741"/>
    </source>
</evidence>
<feature type="region of interest" description="Disordered" evidence="18">
    <location>
        <begin position="841"/>
        <end position="874"/>
    </location>
</feature>
<evidence type="ECO:0000256" key="8">
    <source>
        <dbReference type="ARBA" id="ARBA00022801"/>
    </source>
</evidence>
<dbReference type="SUPFAM" id="SSF52540">
    <property type="entry name" value="P-loop containing nucleoside triphosphate hydrolases"/>
    <property type="match status" value="1"/>
</dbReference>
<evidence type="ECO:0000256" key="11">
    <source>
        <dbReference type="ARBA" id="ARBA00022927"/>
    </source>
</evidence>
<evidence type="ECO:0000256" key="10">
    <source>
        <dbReference type="ARBA" id="ARBA00022842"/>
    </source>
</evidence>
<feature type="compositionally biased region" description="Basic and acidic residues" evidence="18">
    <location>
        <begin position="1"/>
        <end position="15"/>
    </location>
</feature>
<gene>
    <name evidence="21" type="primary">LOC105044086</name>
</gene>
<comment type="subcellular location">
    <subcellularLocation>
        <location evidence="15">Plastid</location>
        <location evidence="15">Chloroplast outer membrane</location>
        <topology evidence="15">Single-pass membrane protein</topology>
    </subcellularLocation>
</comment>
<feature type="domain" description="AIG1-type G" evidence="19">
    <location>
        <begin position="585"/>
        <end position="814"/>
    </location>
</feature>
<keyword evidence="8" id="KW-0378">Hydrolase</keyword>
<keyword evidence="10" id="KW-0460">Magnesium</keyword>
<dbReference type="FunFam" id="3.40.50.300:FF:000413">
    <property type="entry name" value="Translocase of chloroplast 120, chloroplastic"/>
    <property type="match status" value="1"/>
</dbReference>
<evidence type="ECO:0000259" key="19">
    <source>
        <dbReference type="PROSITE" id="PS51720"/>
    </source>
</evidence>
<evidence type="ECO:0000256" key="16">
    <source>
        <dbReference type="ARBA" id="ARBA00023775"/>
    </source>
</evidence>
<feature type="compositionally biased region" description="Acidic residues" evidence="18">
    <location>
        <begin position="40"/>
        <end position="52"/>
    </location>
</feature>
<dbReference type="RefSeq" id="XP_010920185.1">
    <property type="nucleotide sequence ID" value="XM_010921883.3"/>
</dbReference>
<dbReference type="InterPro" id="IPR045058">
    <property type="entry name" value="GIMA/IAN/Toc"/>
</dbReference>
<feature type="compositionally biased region" description="Basic and acidic residues" evidence="18">
    <location>
        <begin position="223"/>
        <end position="233"/>
    </location>
</feature>
<feature type="compositionally biased region" description="Polar residues" evidence="18">
    <location>
        <begin position="481"/>
        <end position="497"/>
    </location>
</feature>
<keyword evidence="4" id="KW-0934">Plastid</keyword>
<proteinExistence type="inferred from homology"/>
<dbReference type="InterPro" id="IPR005690">
    <property type="entry name" value="Toc86_159"/>
</dbReference>
<sequence length="1220" mass="134396">MENGENRLGEMKMASEDGASLPKSVDGVAGGSDGPKDEAKDSEENEVFEEAMEPPQQERSDSQDFAGHKRGIVEVPHCEKGHVGPDEQETIGLEKYDEGGDMQVNDRSADEQEMVDTENFVGSTDALLNDQSSEKQEARFSEKFDESIDAQVNDQRHEEQGTTEMEASTESDHSLPLKQVEDRKEAMPTELNGSEKFDESIDAQVNDHSYEEQGATEVEASAESDHSLPLKQVEDRREAMPTELNGVEADDVISENVGDVVKVSSIPVNDGEVILEDSKEEFVDENSNDGEPDEVISDGLHVAVYEKTENGGSLEVVFDKNSVSCGTDSKEQTPHDDGVDQMQDVSVRSSTFPNEQTINQQSEEGPSKMDNGFVAETFASVVKEDESTNPPITDGIQEHPKEGRGQSPSSDSKSGVIKDVGKQSVLVEGLGDSGSTDDEDKTYSQQAPSATSRFENSGGPSLPSRPAGLGSSAPLLEPSARSLQQPRANDSVPQRQSQHSEEPVNDDAEENDETREKLQMIRVKFLRLAHRLGQTPHNVVVAQVLYRLGLAEQLRRNTNRPGVFSFDRASVMAEQLEAAGQEPLDFSCTIMIIGKTGVGKSATINSIFDEVRLQTDAFQLGTKKVQEIEGMVQGIKVRVIDTPGLSSSSSDQRQNEKILYSVKKFISKTPPDIVLYFDRLDMQSRDYGDVPLLRTITDIFGASIWFNAIVVLTHAASAPPDGPNGSPLSYEMFVTQRSHVVQQAIRQAAGDVRLMNPVSLVENHSACRMNRAGQRVLPNGQVWKPQLLLLSFASKILAEANMLLKLQDNPPGKPFGSRARVPPLPFLLSSLLQSRPQLKLPEEQFGDDDTLDEDLDEESDSDDEPDYDELPPFKRLTKSQLAKLSRAQKKAYFEELDYREKLFYKKQLKEEKKHRKLRRKMAEAAKDLPNDFNNENLEDESSGPASVPVPMPDLALPTSFDSDNPSHRYRFLDSSSQWLVRPVLETQGWDHDVGYEGLNVERLFVVKDKIPISVSGQLTKDKKECTLQMELASSIKHGEGKATSLGLDMQSVGKDMAYTLRGETRFNNFRRNNTAAGLSVTLLGDSMSAGLKIEDKLVINKRFRLLMSGGAMTGRGDVAYGGRLEATLRDKDYPIGRNLSTLALSVVDWHGDLAIGCNVQSQLPVGRGTNVIGHVNLSNRGTGQIGIRLNSSEHLQIALLVLVPLFRNVKRTLCGSSQSM</sequence>
<feature type="compositionally biased region" description="Polar residues" evidence="18">
    <location>
        <begin position="443"/>
        <end position="459"/>
    </location>
</feature>
<keyword evidence="6" id="KW-0479">Metal-binding</keyword>
<dbReference type="GO" id="GO:0045036">
    <property type="term" value="P:protein targeting to chloroplast"/>
    <property type="evidence" value="ECO:0007669"/>
    <property type="project" value="InterPro"/>
</dbReference>
<comment type="cofactor">
    <cofactor evidence="1">
        <name>Mg(2+)</name>
        <dbReference type="ChEBI" id="CHEBI:18420"/>
    </cofactor>
</comment>
<feature type="region of interest" description="Disordered" evidence="18">
    <location>
        <begin position="124"/>
        <end position="233"/>
    </location>
</feature>
<evidence type="ECO:0000256" key="5">
    <source>
        <dbReference type="ARBA" id="ARBA00022692"/>
    </source>
</evidence>
<dbReference type="Pfam" id="PF04548">
    <property type="entry name" value="AIG1"/>
    <property type="match status" value="1"/>
</dbReference>
<evidence type="ECO:0000256" key="2">
    <source>
        <dbReference type="ARBA" id="ARBA00022448"/>
    </source>
</evidence>
<dbReference type="InterPro" id="IPR024283">
    <property type="entry name" value="TOC159_MAD"/>
</dbReference>
<keyword evidence="9" id="KW-1002">Plastid outer membrane</keyword>
<feature type="compositionally biased region" description="Acidic residues" evidence="18">
    <location>
        <begin position="844"/>
        <end position="869"/>
    </location>
</feature>
<dbReference type="Gene3D" id="3.40.50.300">
    <property type="entry name" value="P-loop containing nucleotide triphosphate hydrolases"/>
    <property type="match status" value="1"/>
</dbReference>
<keyword evidence="12" id="KW-1133">Transmembrane helix</keyword>
<feature type="compositionally biased region" description="Basic and acidic residues" evidence="18">
    <location>
        <begin position="132"/>
        <end position="146"/>
    </location>
</feature>
<evidence type="ECO:0000256" key="9">
    <source>
        <dbReference type="ARBA" id="ARBA00022805"/>
    </source>
</evidence>
<evidence type="ECO:0000256" key="1">
    <source>
        <dbReference type="ARBA" id="ARBA00001946"/>
    </source>
</evidence>
<dbReference type="GO" id="GO:0005525">
    <property type="term" value="F:GTP binding"/>
    <property type="evidence" value="ECO:0007669"/>
    <property type="project" value="UniProtKB-KW"/>
</dbReference>
<dbReference type="NCBIfam" id="TIGR00993">
    <property type="entry name" value="3a0901s04IAP86"/>
    <property type="match status" value="1"/>
</dbReference>
<dbReference type="GO" id="GO:0003924">
    <property type="term" value="F:GTPase activity"/>
    <property type="evidence" value="ECO:0007669"/>
    <property type="project" value="InterPro"/>
</dbReference>
<dbReference type="InterPro" id="IPR027417">
    <property type="entry name" value="P-loop_NTPase"/>
</dbReference>
<feature type="compositionally biased region" description="Acidic residues" evidence="18">
    <location>
        <begin position="282"/>
        <end position="295"/>
    </location>
</feature>
<dbReference type="PANTHER" id="PTHR10903:SF135">
    <property type="entry name" value="TRANSLOCASE OF CHLOROPLAST 120, CHLOROPLASTIC-RELATED"/>
    <property type="match status" value="1"/>
</dbReference>
<evidence type="ECO:0000256" key="13">
    <source>
        <dbReference type="ARBA" id="ARBA00023134"/>
    </source>
</evidence>
<feature type="compositionally biased region" description="Polar residues" evidence="18">
    <location>
        <begin position="343"/>
        <end position="364"/>
    </location>
</feature>
<evidence type="ECO:0000256" key="14">
    <source>
        <dbReference type="ARBA" id="ARBA00023136"/>
    </source>
</evidence>
<dbReference type="InParanoid" id="A0A6I9R481"/>
<keyword evidence="20" id="KW-1185">Reference proteome</keyword>
<dbReference type="InterPro" id="IPR006703">
    <property type="entry name" value="G_AIG1"/>
</dbReference>
<keyword evidence="7" id="KW-0547">Nucleotide-binding</keyword>
<organism evidence="20 21">
    <name type="scientific">Elaeis guineensis var. tenera</name>
    <name type="common">Oil palm</name>
    <dbReference type="NCBI Taxonomy" id="51953"/>
    <lineage>
        <taxon>Eukaryota</taxon>
        <taxon>Viridiplantae</taxon>
        <taxon>Streptophyta</taxon>
        <taxon>Embryophyta</taxon>
        <taxon>Tracheophyta</taxon>
        <taxon>Spermatophyta</taxon>
        <taxon>Magnoliopsida</taxon>
        <taxon>Liliopsida</taxon>
        <taxon>Arecaceae</taxon>
        <taxon>Arecoideae</taxon>
        <taxon>Cocoseae</taxon>
        <taxon>Elaeidinae</taxon>
        <taxon>Elaeis</taxon>
    </lineage>
</organism>
<keyword evidence="13" id="KW-0342">GTP-binding</keyword>
<feature type="compositionally biased region" description="Basic and acidic residues" evidence="18">
    <location>
        <begin position="328"/>
        <end position="338"/>
    </location>
</feature>
<dbReference type="Pfam" id="PF11886">
    <property type="entry name" value="TOC159_MAD"/>
    <property type="match status" value="1"/>
</dbReference>
<keyword evidence="5" id="KW-0812">Transmembrane</keyword>
<dbReference type="GO" id="GO:0009707">
    <property type="term" value="C:chloroplast outer membrane"/>
    <property type="evidence" value="ECO:0007669"/>
    <property type="project" value="UniProtKB-SubCell"/>
</dbReference>
<feature type="compositionally biased region" description="Basic and acidic residues" evidence="18">
    <location>
        <begin position="170"/>
        <end position="199"/>
    </location>
</feature>
<evidence type="ECO:0000256" key="17">
    <source>
        <dbReference type="ARBA" id="ARBA00045184"/>
    </source>
</evidence>
<evidence type="ECO:0000313" key="20">
    <source>
        <dbReference type="Proteomes" id="UP000504607"/>
    </source>
</evidence>
<evidence type="ECO:0000256" key="4">
    <source>
        <dbReference type="ARBA" id="ARBA00022640"/>
    </source>
</evidence>
<dbReference type="PANTHER" id="PTHR10903">
    <property type="entry name" value="GTPASE, IMAP FAMILY MEMBER-RELATED"/>
    <property type="match status" value="1"/>
</dbReference>
<comment type="function">
    <text evidence="17">GTPase involved in protein precursor import into chloroplasts. Seems to recognize chloroplast-destined precursor proteins and regulate their presentation to the translocation channel through GTP hydrolysis. Probably specialized in the import of nuclear encoded non-photosynthetic preproteins from the cytoplasm to the chloroplast.</text>
</comment>